<evidence type="ECO:0000313" key="1">
    <source>
        <dbReference type="EMBL" id="BAD93105.1"/>
    </source>
</evidence>
<sequence length="180" mass="20196">DPVDPVASQTALLKINQAELAAFNDAVTLCLLVCLYCQMVRSMSTDSCLSSDPRALCTEDAYLHLFTSHFLWSHTYLQSHILSEHILSFISPSPTSAPLPLFSHPREWPQQEFAQLSEVVPFLPRLLDYASATPGFFPFLNCGKSILTSQSLHPFLLWNAHPLDLYLADSFSSFRFQLSS</sequence>
<protein>
    <submittedName>
        <fullName evidence="1">Annexin A3 variant</fullName>
    </submittedName>
</protein>
<feature type="non-terminal residue" evidence="1">
    <location>
        <position position="1"/>
    </location>
</feature>
<accession>Q59EE3</accession>
<organism evidence="1">
    <name type="scientific">Homo sapiens</name>
    <name type="common">Human</name>
    <dbReference type="NCBI Taxonomy" id="9606"/>
    <lineage>
        <taxon>Eukaryota</taxon>
        <taxon>Metazoa</taxon>
        <taxon>Chordata</taxon>
        <taxon>Craniata</taxon>
        <taxon>Vertebrata</taxon>
        <taxon>Euteleostomi</taxon>
        <taxon>Mammalia</taxon>
        <taxon>Eutheria</taxon>
        <taxon>Euarchontoglires</taxon>
        <taxon>Primates</taxon>
        <taxon>Haplorrhini</taxon>
        <taxon>Catarrhini</taxon>
        <taxon>Hominidae</taxon>
        <taxon>Homo</taxon>
    </lineage>
</organism>
<dbReference type="AlphaFoldDB" id="Q59EE3"/>
<dbReference type="EMBL" id="AB209868">
    <property type="protein sequence ID" value="BAD93105.1"/>
    <property type="molecule type" value="mRNA"/>
</dbReference>
<name>Q59EE3_HUMAN</name>
<proteinExistence type="evidence at transcript level"/>
<reference evidence="1" key="1">
    <citation type="submission" date="2005-03" db="EMBL/GenBank/DDBJ databases">
        <title>Homo sapiens protein coding cDNA.</title>
        <authorList>
            <person name="Totoki Y."/>
            <person name="Toyoda A."/>
            <person name="Takeda T."/>
            <person name="Sakaki Y."/>
            <person name="Tanaka A."/>
            <person name="Yokoyama S."/>
            <person name="Ohara O."/>
            <person name="Nagase T."/>
            <person name="Kikuno R.F."/>
        </authorList>
    </citation>
    <scope>NUCLEOTIDE SEQUENCE</scope>
    <source>
        <tissue evidence="1">Aorta endothelial cell</tissue>
    </source>
</reference>